<evidence type="ECO:0000313" key="1">
    <source>
        <dbReference type="EMBL" id="KAJ9663015.1"/>
    </source>
</evidence>
<accession>A0ACC3AIK1</accession>
<sequence>METSPPSYIPNQPYNNADGFLPPSTILEPADFNNDNGILRLQCKPFVLHSSTYGNPDLLRIMSSMPLPPVSYTASKYNWDYKKRREAQAILPFLYLGQSTNARDADYLRNNGITMVIAVRSAQSARARPKGLNPAQFPSCAGLETTTFDVDSPYDIITRIKPVLKMMTNHLERHSGETTINQLEDIGGRILVFCETGNERSPVLVAAYLMLVYGISWGESLNYIMARRFSVCLPSGMNEMLKTWEGMLQAESQIAAVVHNNNAQNSPTRLQINGRTNKRLIDDAYDSDETMTDEHEVGVRPGIAPFR</sequence>
<dbReference type="EMBL" id="JAPDRQ010000011">
    <property type="protein sequence ID" value="KAJ9663015.1"/>
    <property type="molecule type" value="Genomic_DNA"/>
</dbReference>
<gene>
    <name evidence="1" type="ORF">H2198_001007</name>
</gene>
<name>A0ACC3AIK1_9EURO</name>
<dbReference type="Proteomes" id="UP001172386">
    <property type="component" value="Unassembled WGS sequence"/>
</dbReference>
<keyword evidence="2" id="KW-1185">Reference proteome</keyword>
<proteinExistence type="predicted"/>
<comment type="caution">
    <text evidence="1">The sequence shown here is derived from an EMBL/GenBank/DDBJ whole genome shotgun (WGS) entry which is preliminary data.</text>
</comment>
<organism evidence="1 2">
    <name type="scientific">Neophaeococcomyces mojaviensis</name>
    <dbReference type="NCBI Taxonomy" id="3383035"/>
    <lineage>
        <taxon>Eukaryota</taxon>
        <taxon>Fungi</taxon>
        <taxon>Dikarya</taxon>
        <taxon>Ascomycota</taxon>
        <taxon>Pezizomycotina</taxon>
        <taxon>Eurotiomycetes</taxon>
        <taxon>Chaetothyriomycetidae</taxon>
        <taxon>Chaetothyriales</taxon>
        <taxon>Chaetothyriales incertae sedis</taxon>
        <taxon>Neophaeococcomyces</taxon>
    </lineage>
</organism>
<reference evidence="1" key="1">
    <citation type="submission" date="2022-10" db="EMBL/GenBank/DDBJ databases">
        <title>Culturing micro-colonial fungi from biological soil crusts in the Mojave desert and describing Neophaeococcomyces mojavensis, and introducing the new genera and species Taxawa tesnikishii.</title>
        <authorList>
            <person name="Kurbessoian T."/>
            <person name="Stajich J.E."/>
        </authorList>
    </citation>
    <scope>NUCLEOTIDE SEQUENCE</scope>
    <source>
        <strain evidence="1">JES_112</strain>
    </source>
</reference>
<evidence type="ECO:0000313" key="2">
    <source>
        <dbReference type="Proteomes" id="UP001172386"/>
    </source>
</evidence>
<protein>
    <submittedName>
        <fullName evidence="1">Uncharacterized protein</fullName>
    </submittedName>
</protein>